<accession>Q8KBN4</accession>
<gene>
    <name evidence="1" type="ordered locus">CT1752</name>
</gene>
<reference evidence="1 2" key="1">
    <citation type="journal article" date="2002" name="Proc. Natl. Acad. Sci. U.S.A.">
        <title>The complete genome sequence of Chlorobium tepidum TLS, a photosynthetic, anaerobic, green-sulfur bacterium.</title>
        <authorList>
            <person name="Eisen J.A."/>
            <person name="Nelson K.E."/>
            <person name="Paulsen I.T."/>
            <person name="Heidelberg J.F."/>
            <person name="Wu M."/>
            <person name="Dodson R.J."/>
            <person name="Deboy R."/>
            <person name="Gwinn M.L."/>
            <person name="Nelson W.C."/>
            <person name="Haft D.H."/>
            <person name="Hickey E.K."/>
            <person name="Peterson J.D."/>
            <person name="Durkin A.S."/>
            <person name="Kolonay J.L."/>
            <person name="Yang F."/>
            <person name="Holt I."/>
            <person name="Umayam L.A."/>
            <person name="Mason T."/>
            <person name="Brenner M."/>
            <person name="Shea T.P."/>
            <person name="Parksey D."/>
            <person name="Nierman W.C."/>
            <person name="Feldblyum T.V."/>
            <person name="Hansen C.L."/>
            <person name="Craven M.B."/>
            <person name="Radune D."/>
            <person name="Vamathevan J."/>
            <person name="Khouri H."/>
            <person name="White O."/>
            <person name="Gruber T.M."/>
            <person name="Ketchum K.A."/>
            <person name="Venter J.C."/>
            <person name="Tettelin H."/>
            <person name="Bryant D.A."/>
            <person name="Fraser C.M."/>
        </authorList>
    </citation>
    <scope>NUCLEOTIDE SEQUENCE [LARGE SCALE GENOMIC DNA]</scope>
    <source>
        <strain evidence="2">ATCC 49652 / DSM 12025 / NBRC 103806 / TLS</strain>
    </source>
</reference>
<dbReference type="STRING" id="194439.CT1752"/>
<dbReference type="OrthoDB" id="882303at2"/>
<dbReference type="HOGENOM" id="CLU_2841835_0_0_10"/>
<sequence>MFAVPLITSSQRESVMSLITVDLLKVALPDCKKPEEWVAALIPALEKYAINSEARVASFLTQYRA</sequence>
<evidence type="ECO:0000313" key="1">
    <source>
        <dbReference type="EMBL" id="AAM72973.1"/>
    </source>
</evidence>
<dbReference type="EMBL" id="AE006470">
    <property type="protein sequence ID" value="AAM72973.1"/>
    <property type="molecule type" value="Genomic_DNA"/>
</dbReference>
<keyword evidence="2" id="KW-1185">Reference proteome</keyword>
<dbReference type="KEGG" id="cte:CT1752"/>
<evidence type="ECO:0000313" key="2">
    <source>
        <dbReference type="Proteomes" id="UP000001007"/>
    </source>
</evidence>
<dbReference type="Proteomes" id="UP000001007">
    <property type="component" value="Chromosome"/>
</dbReference>
<name>Q8KBN4_CHLTE</name>
<protein>
    <submittedName>
        <fullName evidence="1">Uncharacterized protein</fullName>
    </submittedName>
</protein>
<dbReference type="EnsemblBacteria" id="AAM72973">
    <property type="protein sequence ID" value="AAM72973"/>
    <property type="gene ID" value="CT1752"/>
</dbReference>
<dbReference type="AlphaFoldDB" id="Q8KBN4"/>
<proteinExistence type="predicted"/>
<organism evidence="1 2">
    <name type="scientific">Chlorobaculum tepidum (strain ATCC 49652 / DSM 12025 / NBRC 103806 / TLS)</name>
    <name type="common">Chlorobium tepidum</name>
    <dbReference type="NCBI Taxonomy" id="194439"/>
    <lineage>
        <taxon>Bacteria</taxon>
        <taxon>Pseudomonadati</taxon>
        <taxon>Chlorobiota</taxon>
        <taxon>Chlorobiia</taxon>
        <taxon>Chlorobiales</taxon>
        <taxon>Chlorobiaceae</taxon>
        <taxon>Chlorobaculum</taxon>
    </lineage>
</organism>